<keyword evidence="5 13" id="KW-0349">Heme</keyword>
<sequence>MLTAPVSNALVLLVALALLLCLVLRSVLRREAVPLPPGPKGLPFIGNILQMPRAHIERGFAKLSEKYGDLIYMEVLGHRMIVINSQNIARDLLEKRGARYSNRPRMVRLNEVIGWDPSLPTLQYKTESFRRQRRWLRGTFGDKQAVRQFSALQQREVCVLLLGMINTPDDYAMHVRRLVSAVVVDAVYGHRITSLEDPYVMMIDRAMEASTAGTVSGSILDIFPVLKHVPAWMPGAGFMRNALHARALVREAHQVPYQMCRENTASGNTAPSFTFSLVERAEKAGRFQQEEKDIIATAGLAYGAASDTTKTVLMSFILAMVLHPDVYAKAQEEVDRVVGRDRLPTLEDRSSLPFVECILKETYRSNHADAECPGVPHQTSDCQDEYEGYCVPADTTIITNIWSISRNTRSWEDPGSFRPERFLKPEQLQPEIADPKSFIFGHGRRLCPGREFADATLFLAMASMAAALDIGKARDGEGNDITPNVSFASSSIVSYPEVFPCRIKPRFDATSVMVSDTLAGIPT</sequence>
<evidence type="ECO:0000256" key="1">
    <source>
        <dbReference type="ARBA" id="ARBA00001971"/>
    </source>
</evidence>
<dbReference type="Pfam" id="PF00067">
    <property type="entry name" value="p450"/>
    <property type="match status" value="1"/>
</dbReference>
<evidence type="ECO:0000256" key="12">
    <source>
        <dbReference type="ARBA" id="ARBA00023136"/>
    </source>
</evidence>
<evidence type="ECO:0000256" key="3">
    <source>
        <dbReference type="ARBA" id="ARBA00005179"/>
    </source>
</evidence>
<dbReference type="GO" id="GO:0016705">
    <property type="term" value="F:oxidoreductase activity, acting on paired donors, with incorporation or reduction of molecular oxygen"/>
    <property type="evidence" value="ECO:0007669"/>
    <property type="project" value="InterPro"/>
</dbReference>
<dbReference type="InParanoid" id="S8E5M4"/>
<evidence type="ECO:0000256" key="5">
    <source>
        <dbReference type="ARBA" id="ARBA00022617"/>
    </source>
</evidence>
<dbReference type="PRINTS" id="PR00385">
    <property type="entry name" value="P450"/>
</dbReference>
<dbReference type="HOGENOM" id="CLU_001570_2_3_1"/>
<evidence type="ECO:0000313" key="16">
    <source>
        <dbReference type="Proteomes" id="UP000015241"/>
    </source>
</evidence>
<evidence type="ECO:0000256" key="2">
    <source>
        <dbReference type="ARBA" id="ARBA00004167"/>
    </source>
</evidence>
<dbReference type="InterPro" id="IPR036396">
    <property type="entry name" value="Cyt_P450_sf"/>
</dbReference>
<feature type="binding site" description="axial binding residue" evidence="13">
    <location>
        <position position="447"/>
    </location>
    <ligand>
        <name>heme</name>
        <dbReference type="ChEBI" id="CHEBI:30413"/>
    </ligand>
    <ligandPart>
        <name>Fe</name>
        <dbReference type="ChEBI" id="CHEBI:18248"/>
    </ligandPart>
</feature>
<organism evidence="15 16">
    <name type="scientific">Fomitopsis schrenkii</name>
    <name type="common">Brown rot fungus</name>
    <dbReference type="NCBI Taxonomy" id="2126942"/>
    <lineage>
        <taxon>Eukaryota</taxon>
        <taxon>Fungi</taxon>
        <taxon>Dikarya</taxon>
        <taxon>Basidiomycota</taxon>
        <taxon>Agaricomycotina</taxon>
        <taxon>Agaricomycetes</taxon>
        <taxon>Polyporales</taxon>
        <taxon>Fomitopsis</taxon>
    </lineage>
</organism>
<dbReference type="GO" id="GO:0016020">
    <property type="term" value="C:membrane"/>
    <property type="evidence" value="ECO:0007669"/>
    <property type="project" value="UniProtKB-SubCell"/>
</dbReference>
<dbReference type="PROSITE" id="PS00086">
    <property type="entry name" value="CYTOCHROME_P450"/>
    <property type="match status" value="1"/>
</dbReference>
<name>S8E5M4_FOMSC</name>
<evidence type="ECO:0008006" key="17">
    <source>
        <dbReference type="Google" id="ProtNLM"/>
    </source>
</evidence>
<evidence type="ECO:0000256" key="6">
    <source>
        <dbReference type="ARBA" id="ARBA00022692"/>
    </source>
</evidence>
<dbReference type="InterPro" id="IPR002401">
    <property type="entry name" value="Cyt_P450_E_grp-I"/>
</dbReference>
<dbReference type="OrthoDB" id="2779462at2759"/>
<keyword evidence="16" id="KW-1185">Reference proteome</keyword>
<accession>S8E5M4</accession>
<evidence type="ECO:0000256" key="8">
    <source>
        <dbReference type="ARBA" id="ARBA00022989"/>
    </source>
</evidence>
<evidence type="ECO:0000256" key="10">
    <source>
        <dbReference type="ARBA" id="ARBA00023004"/>
    </source>
</evidence>
<evidence type="ECO:0000256" key="14">
    <source>
        <dbReference type="RuleBase" id="RU000461"/>
    </source>
</evidence>
<dbReference type="PANTHER" id="PTHR46300">
    <property type="entry name" value="P450, PUTATIVE (EUROFUNG)-RELATED-RELATED"/>
    <property type="match status" value="1"/>
</dbReference>
<evidence type="ECO:0000256" key="9">
    <source>
        <dbReference type="ARBA" id="ARBA00023002"/>
    </source>
</evidence>
<evidence type="ECO:0000256" key="7">
    <source>
        <dbReference type="ARBA" id="ARBA00022723"/>
    </source>
</evidence>
<dbReference type="CDD" id="cd11065">
    <property type="entry name" value="CYP64-like"/>
    <property type="match status" value="1"/>
</dbReference>
<dbReference type="GO" id="GO:0004497">
    <property type="term" value="F:monooxygenase activity"/>
    <property type="evidence" value="ECO:0007669"/>
    <property type="project" value="UniProtKB-KW"/>
</dbReference>
<keyword evidence="7 13" id="KW-0479">Metal-binding</keyword>
<keyword evidence="10 13" id="KW-0408">Iron</keyword>
<evidence type="ECO:0000256" key="4">
    <source>
        <dbReference type="ARBA" id="ARBA00010617"/>
    </source>
</evidence>
<keyword evidence="8" id="KW-1133">Transmembrane helix</keyword>
<dbReference type="InterPro" id="IPR017972">
    <property type="entry name" value="Cyt_P450_CS"/>
</dbReference>
<dbReference type="eggNOG" id="KOG0156">
    <property type="taxonomic scope" value="Eukaryota"/>
</dbReference>
<protein>
    <recommendedName>
        <fullName evidence="17">Cytochrome P450</fullName>
    </recommendedName>
</protein>
<gene>
    <name evidence="15" type="ORF">FOMPIDRAFT_1123320</name>
</gene>
<keyword evidence="6" id="KW-0812">Transmembrane</keyword>
<dbReference type="InterPro" id="IPR050364">
    <property type="entry name" value="Cytochrome_P450_fung"/>
</dbReference>
<dbReference type="Proteomes" id="UP000015241">
    <property type="component" value="Unassembled WGS sequence"/>
</dbReference>
<reference evidence="15 16" key="1">
    <citation type="journal article" date="2012" name="Science">
        <title>The Paleozoic origin of enzymatic lignin decomposition reconstructed from 31 fungal genomes.</title>
        <authorList>
            <person name="Floudas D."/>
            <person name="Binder M."/>
            <person name="Riley R."/>
            <person name="Barry K."/>
            <person name="Blanchette R.A."/>
            <person name="Henrissat B."/>
            <person name="Martinez A.T."/>
            <person name="Otillar R."/>
            <person name="Spatafora J.W."/>
            <person name="Yadav J.S."/>
            <person name="Aerts A."/>
            <person name="Benoit I."/>
            <person name="Boyd A."/>
            <person name="Carlson A."/>
            <person name="Copeland A."/>
            <person name="Coutinho P.M."/>
            <person name="de Vries R.P."/>
            <person name="Ferreira P."/>
            <person name="Findley K."/>
            <person name="Foster B."/>
            <person name="Gaskell J."/>
            <person name="Glotzer D."/>
            <person name="Gorecki P."/>
            <person name="Heitman J."/>
            <person name="Hesse C."/>
            <person name="Hori C."/>
            <person name="Igarashi K."/>
            <person name="Jurgens J.A."/>
            <person name="Kallen N."/>
            <person name="Kersten P."/>
            <person name="Kohler A."/>
            <person name="Kuees U."/>
            <person name="Kumar T.K.A."/>
            <person name="Kuo A."/>
            <person name="LaButti K."/>
            <person name="Larrondo L.F."/>
            <person name="Lindquist E."/>
            <person name="Ling A."/>
            <person name="Lombard V."/>
            <person name="Lucas S."/>
            <person name="Lundell T."/>
            <person name="Martin R."/>
            <person name="McLaughlin D.J."/>
            <person name="Morgenstern I."/>
            <person name="Morin E."/>
            <person name="Murat C."/>
            <person name="Nagy L.G."/>
            <person name="Nolan M."/>
            <person name="Ohm R.A."/>
            <person name="Patyshakuliyeva A."/>
            <person name="Rokas A."/>
            <person name="Ruiz-Duenas F.J."/>
            <person name="Sabat G."/>
            <person name="Salamov A."/>
            <person name="Samejima M."/>
            <person name="Schmutz J."/>
            <person name="Slot J.C."/>
            <person name="St John F."/>
            <person name="Stenlid J."/>
            <person name="Sun H."/>
            <person name="Sun S."/>
            <person name="Syed K."/>
            <person name="Tsang A."/>
            <person name="Wiebenga A."/>
            <person name="Young D."/>
            <person name="Pisabarro A."/>
            <person name="Eastwood D.C."/>
            <person name="Martin F."/>
            <person name="Cullen D."/>
            <person name="Grigoriev I.V."/>
            <person name="Hibbett D.S."/>
        </authorList>
    </citation>
    <scope>NUCLEOTIDE SEQUENCE</scope>
    <source>
        <strain evidence="16">FP-58527</strain>
    </source>
</reference>
<dbReference type="PANTHER" id="PTHR46300:SF7">
    <property type="entry name" value="P450, PUTATIVE (EUROFUNG)-RELATED"/>
    <property type="match status" value="1"/>
</dbReference>
<dbReference type="GO" id="GO:0005506">
    <property type="term" value="F:iron ion binding"/>
    <property type="evidence" value="ECO:0007669"/>
    <property type="project" value="InterPro"/>
</dbReference>
<evidence type="ECO:0000313" key="15">
    <source>
        <dbReference type="EMBL" id="EPS99982.1"/>
    </source>
</evidence>
<keyword evidence="12" id="KW-0472">Membrane</keyword>
<comment type="subcellular location">
    <subcellularLocation>
        <location evidence="2">Membrane</location>
        <topology evidence="2">Single-pass membrane protein</topology>
    </subcellularLocation>
</comment>
<keyword evidence="11 14" id="KW-0503">Monooxygenase</keyword>
<dbReference type="EMBL" id="KE504152">
    <property type="protein sequence ID" value="EPS99982.1"/>
    <property type="molecule type" value="Genomic_DNA"/>
</dbReference>
<comment type="similarity">
    <text evidence="4 14">Belongs to the cytochrome P450 family.</text>
</comment>
<evidence type="ECO:0000256" key="13">
    <source>
        <dbReference type="PIRSR" id="PIRSR602401-1"/>
    </source>
</evidence>
<dbReference type="PRINTS" id="PR00463">
    <property type="entry name" value="EP450I"/>
</dbReference>
<keyword evidence="9 14" id="KW-0560">Oxidoreductase</keyword>
<dbReference type="Gene3D" id="1.10.630.10">
    <property type="entry name" value="Cytochrome P450"/>
    <property type="match status" value="1"/>
</dbReference>
<comment type="cofactor">
    <cofactor evidence="1 13">
        <name>heme</name>
        <dbReference type="ChEBI" id="CHEBI:30413"/>
    </cofactor>
</comment>
<proteinExistence type="inferred from homology"/>
<evidence type="ECO:0000256" key="11">
    <source>
        <dbReference type="ARBA" id="ARBA00023033"/>
    </source>
</evidence>
<dbReference type="GO" id="GO:0020037">
    <property type="term" value="F:heme binding"/>
    <property type="evidence" value="ECO:0007669"/>
    <property type="project" value="InterPro"/>
</dbReference>
<dbReference type="InterPro" id="IPR001128">
    <property type="entry name" value="Cyt_P450"/>
</dbReference>
<dbReference type="STRING" id="743788.S8E5M4"/>
<comment type="pathway">
    <text evidence="3">Secondary metabolite biosynthesis.</text>
</comment>
<dbReference type="SUPFAM" id="SSF48264">
    <property type="entry name" value="Cytochrome P450"/>
    <property type="match status" value="1"/>
</dbReference>
<dbReference type="AlphaFoldDB" id="S8E5M4"/>